<gene>
    <name evidence="3" type="ORF">DDZ44_01155</name>
</gene>
<dbReference type="PANTHER" id="PTHR43155:SF2">
    <property type="entry name" value="CYCLIC DI-GMP PHOSPHODIESTERASE PA4108"/>
    <property type="match status" value="1"/>
</dbReference>
<dbReference type="InterPro" id="IPR037522">
    <property type="entry name" value="HD_GYP_dom"/>
</dbReference>
<dbReference type="CDD" id="cd00077">
    <property type="entry name" value="HDc"/>
    <property type="match status" value="1"/>
</dbReference>
<dbReference type="AlphaFoldDB" id="A0A354YWA3"/>
<organism evidence="3 4">
    <name type="scientific">Syntrophomonas wolfei</name>
    <dbReference type="NCBI Taxonomy" id="863"/>
    <lineage>
        <taxon>Bacteria</taxon>
        <taxon>Bacillati</taxon>
        <taxon>Bacillota</taxon>
        <taxon>Clostridia</taxon>
        <taxon>Eubacteriales</taxon>
        <taxon>Syntrophomonadaceae</taxon>
        <taxon>Syntrophomonas</taxon>
    </lineage>
</organism>
<protein>
    <submittedName>
        <fullName evidence="3">Uncharacterized protein</fullName>
    </submittedName>
</protein>
<dbReference type="InterPro" id="IPR006674">
    <property type="entry name" value="HD_domain"/>
</dbReference>
<reference evidence="3 4" key="1">
    <citation type="journal article" date="2018" name="Nat. Biotechnol.">
        <title>A standardized bacterial taxonomy based on genome phylogeny substantially revises the tree of life.</title>
        <authorList>
            <person name="Parks D.H."/>
            <person name="Chuvochina M."/>
            <person name="Waite D.W."/>
            <person name="Rinke C."/>
            <person name="Skarshewski A."/>
            <person name="Chaumeil P.A."/>
            <person name="Hugenholtz P."/>
        </authorList>
    </citation>
    <scope>NUCLEOTIDE SEQUENCE [LARGE SCALE GENOMIC DNA]</scope>
    <source>
        <strain evidence="3">UBA10948</strain>
    </source>
</reference>
<dbReference type="SMART" id="SM00471">
    <property type="entry name" value="HDc"/>
    <property type="match status" value="1"/>
</dbReference>
<dbReference type="PROSITE" id="PS51831">
    <property type="entry name" value="HD"/>
    <property type="match status" value="1"/>
</dbReference>
<dbReference type="EMBL" id="DNZF01000027">
    <property type="protein sequence ID" value="HBK52532.1"/>
    <property type="molecule type" value="Genomic_DNA"/>
</dbReference>
<comment type="caution">
    <text evidence="3">The sequence shown here is derived from an EMBL/GenBank/DDBJ whole genome shotgun (WGS) entry which is preliminary data.</text>
</comment>
<accession>A0A354YWA3</accession>
<dbReference type="PROSITE" id="PS51832">
    <property type="entry name" value="HD_GYP"/>
    <property type="match status" value="1"/>
</dbReference>
<dbReference type="Gene3D" id="1.10.3210.10">
    <property type="entry name" value="Hypothetical protein af1432"/>
    <property type="match status" value="1"/>
</dbReference>
<dbReference type="Pfam" id="PF13487">
    <property type="entry name" value="HD_5"/>
    <property type="match status" value="1"/>
</dbReference>
<evidence type="ECO:0000259" key="1">
    <source>
        <dbReference type="PROSITE" id="PS51831"/>
    </source>
</evidence>
<dbReference type="NCBIfam" id="TIGR00277">
    <property type="entry name" value="HDIG"/>
    <property type="match status" value="1"/>
</dbReference>
<evidence type="ECO:0000259" key="2">
    <source>
        <dbReference type="PROSITE" id="PS51832"/>
    </source>
</evidence>
<sequence length="358" mass="40545">MQRGDNMFIRADISGLPLGRRLAQDLYAFDGHLLVAKGIVLQESHLQQLRQRGYEYVYIQEEDEVNENSLNQGIDYLIDKQLPKVFSISVESMRHMMARVSSGHMIKAVEVEECIDLVYDHVLRTYNVFKYLQNLRNKDEYTLQHSVSVGILSIKIGQSLGLDTDKLRNLGIAGLLHDIGKSMISPDIINKPGPLDENEFKEIQKHPVYGYRIVNGIKLQDYDIAQAVLQHHEHQDGNGYPLGVQGDKINDFARIIAVADVFDALTSDRAYRPRMPLLQAVDIIIKSSCGQLDPLASRRLLSYVLDITTGEKVILSTGEEATVMLKNEVEPARPLVRIGDNFLDLKTNRDVFIKDFAR</sequence>
<dbReference type="STRING" id="378794.GCA_001570625_02888"/>
<proteinExistence type="predicted"/>
<evidence type="ECO:0000313" key="4">
    <source>
        <dbReference type="Proteomes" id="UP000263273"/>
    </source>
</evidence>
<feature type="domain" description="HD" evidence="1">
    <location>
        <begin position="142"/>
        <end position="265"/>
    </location>
</feature>
<dbReference type="PANTHER" id="PTHR43155">
    <property type="entry name" value="CYCLIC DI-GMP PHOSPHODIESTERASE PA4108-RELATED"/>
    <property type="match status" value="1"/>
</dbReference>
<evidence type="ECO:0000313" key="3">
    <source>
        <dbReference type="EMBL" id="HBK52532.1"/>
    </source>
</evidence>
<name>A0A354YWA3_9FIRM</name>
<dbReference type="InterPro" id="IPR006675">
    <property type="entry name" value="HDIG_dom"/>
</dbReference>
<feature type="domain" description="HD-GYP" evidence="2">
    <location>
        <begin position="120"/>
        <end position="316"/>
    </location>
</feature>
<dbReference type="Proteomes" id="UP000263273">
    <property type="component" value="Unassembled WGS sequence"/>
</dbReference>
<dbReference type="InterPro" id="IPR003607">
    <property type="entry name" value="HD/PDEase_dom"/>
</dbReference>
<dbReference type="SUPFAM" id="SSF109604">
    <property type="entry name" value="HD-domain/PDEase-like"/>
    <property type="match status" value="1"/>
</dbReference>